<keyword evidence="2" id="KW-1185">Reference proteome</keyword>
<dbReference type="AlphaFoldDB" id="A0A914H9Z6"/>
<reference evidence="3" key="1">
    <citation type="submission" date="2022-11" db="UniProtKB">
        <authorList>
            <consortium name="WormBaseParasite"/>
        </authorList>
    </citation>
    <scope>IDENTIFICATION</scope>
</reference>
<keyword evidence="1" id="KW-0175">Coiled coil</keyword>
<feature type="coiled-coil region" evidence="1">
    <location>
        <begin position="71"/>
        <end position="105"/>
    </location>
</feature>
<proteinExistence type="predicted"/>
<dbReference type="Proteomes" id="UP000887572">
    <property type="component" value="Unplaced"/>
</dbReference>
<protein>
    <submittedName>
        <fullName evidence="3">Uncharacterized protein</fullName>
    </submittedName>
</protein>
<organism evidence="2 3">
    <name type="scientific">Globodera rostochiensis</name>
    <name type="common">Golden nematode worm</name>
    <name type="synonym">Heterodera rostochiensis</name>
    <dbReference type="NCBI Taxonomy" id="31243"/>
    <lineage>
        <taxon>Eukaryota</taxon>
        <taxon>Metazoa</taxon>
        <taxon>Ecdysozoa</taxon>
        <taxon>Nematoda</taxon>
        <taxon>Chromadorea</taxon>
        <taxon>Rhabditida</taxon>
        <taxon>Tylenchina</taxon>
        <taxon>Tylenchomorpha</taxon>
        <taxon>Tylenchoidea</taxon>
        <taxon>Heteroderidae</taxon>
        <taxon>Heteroderinae</taxon>
        <taxon>Globodera</taxon>
    </lineage>
</organism>
<name>A0A914H9Z6_GLORO</name>
<dbReference type="WBParaSite" id="Gr19_v10_g15590.t1">
    <property type="protein sequence ID" value="Gr19_v10_g15590.t1"/>
    <property type="gene ID" value="Gr19_v10_g15590"/>
</dbReference>
<sequence>MMKPSSMGNHSSVPTDMLTVRQQRAQELAEEIARDCVQLEQCCVAHGTDFDSDIHRVTSAWTDAMRSRSNKKEKLQLLADARARLKDVLNDTQKVEAEIKHLVDNNAILDRLYGNMQDLKTTEMAGRRGGA</sequence>
<evidence type="ECO:0000256" key="1">
    <source>
        <dbReference type="SAM" id="Coils"/>
    </source>
</evidence>
<evidence type="ECO:0000313" key="3">
    <source>
        <dbReference type="WBParaSite" id="Gr19_v10_g15590.t1"/>
    </source>
</evidence>
<evidence type="ECO:0000313" key="2">
    <source>
        <dbReference type="Proteomes" id="UP000887572"/>
    </source>
</evidence>
<accession>A0A914H9Z6</accession>